<name>A0A542YMY3_9MICO</name>
<gene>
    <name evidence="7" type="ORF">FB467_0481</name>
</gene>
<evidence type="ECO:0000313" key="7">
    <source>
        <dbReference type="EMBL" id="TQL49411.1"/>
    </source>
</evidence>
<sequence length="191" mass="18743">MSVLSPALLGAVALVLLASAAGHLRHPVALRSGLLVHDVLPAALHRPVSVLLPVAELTLGAVALWAIAGPGDPVLLTRLGGAGAALLFAGFTAYLLGVLRTRPEPGVPCACGVGEASVGPVSVARAGLLAGFAAVAALTAGGWTFTTRPTPEVVVTVAAALTLAVATALLPAAREVPADLTLTDLAAGGAR</sequence>
<evidence type="ECO:0000256" key="1">
    <source>
        <dbReference type="ARBA" id="ARBA00004141"/>
    </source>
</evidence>
<feature type="transmembrane region" description="Helical" evidence="5">
    <location>
        <begin position="75"/>
        <end position="96"/>
    </location>
</feature>
<dbReference type="RefSeq" id="WP_141783674.1">
    <property type="nucleotide sequence ID" value="NZ_BAAAIK010000003.1"/>
</dbReference>
<keyword evidence="8" id="KW-1185">Reference proteome</keyword>
<dbReference type="Pfam" id="PF07291">
    <property type="entry name" value="MauE"/>
    <property type="match status" value="1"/>
</dbReference>
<evidence type="ECO:0000256" key="5">
    <source>
        <dbReference type="SAM" id="Phobius"/>
    </source>
</evidence>
<dbReference type="EMBL" id="VFOP01000001">
    <property type="protein sequence ID" value="TQL49411.1"/>
    <property type="molecule type" value="Genomic_DNA"/>
</dbReference>
<feature type="transmembrane region" description="Helical" evidence="5">
    <location>
        <begin position="126"/>
        <end position="146"/>
    </location>
</feature>
<protein>
    <recommendedName>
        <fullName evidence="6">Methylamine utilisation protein MauE domain-containing protein</fullName>
    </recommendedName>
</protein>
<proteinExistence type="predicted"/>
<keyword evidence="3 5" id="KW-1133">Transmembrane helix</keyword>
<keyword evidence="2 5" id="KW-0812">Transmembrane</keyword>
<evidence type="ECO:0000256" key="4">
    <source>
        <dbReference type="ARBA" id="ARBA00023136"/>
    </source>
</evidence>
<feature type="domain" description="Methylamine utilisation protein MauE" evidence="6">
    <location>
        <begin position="3"/>
        <end position="138"/>
    </location>
</feature>
<organism evidence="7 8">
    <name type="scientific">Ornithinicoccus hortensis</name>
    <dbReference type="NCBI Taxonomy" id="82346"/>
    <lineage>
        <taxon>Bacteria</taxon>
        <taxon>Bacillati</taxon>
        <taxon>Actinomycetota</taxon>
        <taxon>Actinomycetes</taxon>
        <taxon>Micrococcales</taxon>
        <taxon>Intrasporangiaceae</taxon>
        <taxon>Ornithinicoccus</taxon>
    </lineage>
</organism>
<accession>A0A542YMY3</accession>
<dbReference type="InterPro" id="IPR009908">
    <property type="entry name" value="Methylamine_util_MauE"/>
</dbReference>
<dbReference type="AlphaFoldDB" id="A0A542YMY3"/>
<feature type="transmembrane region" description="Helical" evidence="5">
    <location>
        <begin position="44"/>
        <end position="68"/>
    </location>
</feature>
<dbReference type="Proteomes" id="UP000319516">
    <property type="component" value="Unassembled WGS sequence"/>
</dbReference>
<evidence type="ECO:0000256" key="2">
    <source>
        <dbReference type="ARBA" id="ARBA00022692"/>
    </source>
</evidence>
<dbReference type="GO" id="GO:0016020">
    <property type="term" value="C:membrane"/>
    <property type="evidence" value="ECO:0007669"/>
    <property type="project" value="UniProtKB-SubCell"/>
</dbReference>
<evidence type="ECO:0000259" key="6">
    <source>
        <dbReference type="Pfam" id="PF07291"/>
    </source>
</evidence>
<reference evidence="7 8" key="1">
    <citation type="submission" date="2019-06" db="EMBL/GenBank/DDBJ databases">
        <title>Sequencing the genomes of 1000 actinobacteria strains.</title>
        <authorList>
            <person name="Klenk H.-P."/>
        </authorList>
    </citation>
    <scope>NUCLEOTIDE SEQUENCE [LARGE SCALE GENOMIC DNA]</scope>
    <source>
        <strain evidence="7 8">DSM 12335</strain>
    </source>
</reference>
<comment type="subcellular location">
    <subcellularLocation>
        <location evidence="1">Membrane</location>
        <topology evidence="1">Multi-pass membrane protein</topology>
    </subcellularLocation>
</comment>
<evidence type="ECO:0000313" key="8">
    <source>
        <dbReference type="Proteomes" id="UP000319516"/>
    </source>
</evidence>
<dbReference type="GO" id="GO:0030416">
    <property type="term" value="P:methylamine metabolic process"/>
    <property type="evidence" value="ECO:0007669"/>
    <property type="project" value="InterPro"/>
</dbReference>
<feature type="transmembrane region" description="Helical" evidence="5">
    <location>
        <begin position="153"/>
        <end position="173"/>
    </location>
</feature>
<keyword evidence="4 5" id="KW-0472">Membrane</keyword>
<evidence type="ECO:0000256" key="3">
    <source>
        <dbReference type="ARBA" id="ARBA00022989"/>
    </source>
</evidence>
<comment type="caution">
    <text evidence="7">The sequence shown here is derived from an EMBL/GenBank/DDBJ whole genome shotgun (WGS) entry which is preliminary data.</text>
</comment>